<reference evidence="2" key="1">
    <citation type="submission" date="2014-11" db="EMBL/GenBank/DDBJ databases">
        <authorList>
            <person name="Amaro Gonzalez C."/>
        </authorList>
    </citation>
    <scope>NUCLEOTIDE SEQUENCE</scope>
</reference>
<dbReference type="AlphaFoldDB" id="A0A0E9XAD6"/>
<sequence length="52" mass="5823">MVVTGYTTVLGWQVCHPAKLRLGGGMPHTYTAPRVPHRNNHNSHKHSALKKH</sequence>
<proteinExistence type="predicted"/>
<evidence type="ECO:0000313" key="2">
    <source>
        <dbReference type="EMBL" id="JAH99589.1"/>
    </source>
</evidence>
<reference evidence="2" key="2">
    <citation type="journal article" date="2015" name="Fish Shellfish Immunol.">
        <title>Early steps in the European eel (Anguilla anguilla)-Vibrio vulnificus interaction in the gills: Role of the RtxA13 toxin.</title>
        <authorList>
            <person name="Callol A."/>
            <person name="Pajuelo D."/>
            <person name="Ebbesson L."/>
            <person name="Teles M."/>
            <person name="MacKenzie S."/>
            <person name="Amaro C."/>
        </authorList>
    </citation>
    <scope>NUCLEOTIDE SEQUENCE</scope>
</reference>
<accession>A0A0E9XAD6</accession>
<feature type="compositionally biased region" description="Basic residues" evidence="1">
    <location>
        <begin position="35"/>
        <end position="52"/>
    </location>
</feature>
<dbReference type="EMBL" id="GBXM01008988">
    <property type="protein sequence ID" value="JAH99589.1"/>
    <property type="molecule type" value="Transcribed_RNA"/>
</dbReference>
<evidence type="ECO:0000256" key="1">
    <source>
        <dbReference type="SAM" id="MobiDB-lite"/>
    </source>
</evidence>
<organism evidence="2">
    <name type="scientific">Anguilla anguilla</name>
    <name type="common">European freshwater eel</name>
    <name type="synonym">Muraena anguilla</name>
    <dbReference type="NCBI Taxonomy" id="7936"/>
    <lineage>
        <taxon>Eukaryota</taxon>
        <taxon>Metazoa</taxon>
        <taxon>Chordata</taxon>
        <taxon>Craniata</taxon>
        <taxon>Vertebrata</taxon>
        <taxon>Euteleostomi</taxon>
        <taxon>Actinopterygii</taxon>
        <taxon>Neopterygii</taxon>
        <taxon>Teleostei</taxon>
        <taxon>Anguilliformes</taxon>
        <taxon>Anguillidae</taxon>
        <taxon>Anguilla</taxon>
    </lineage>
</organism>
<protein>
    <submittedName>
        <fullName evidence="2">Uncharacterized protein</fullName>
    </submittedName>
</protein>
<name>A0A0E9XAD6_ANGAN</name>
<feature type="region of interest" description="Disordered" evidence="1">
    <location>
        <begin position="23"/>
        <end position="52"/>
    </location>
</feature>